<gene>
    <name evidence="1" type="ORF">DY000_02053043</name>
</gene>
<protein>
    <submittedName>
        <fullName evidence="1">Uncharacterized protein</fullName>
    </submittedName>
</protein>
<sequence length="93" mass="10504">MQVPPSDQSNPFFRRGVPLPLQLQFLVRTVLITYPSGDASELGKPSTVGVKERFIRRQYCWEYGGLDYLEAVVDGFADSAKQVDLPMPITRRS</sequence>
<comment type="caution">
    <text evidence="1">The sequence shown here is derived from an EMBL/GenBank/DDBJ whole genome shotgun (WGS) entry which is preliminary data.</text>
</comment>
<reference evidence="1 2" key="1">
    <citation type="journal article" date="2020" name="BMC Genomics">
        <title>Intraspecific diversification of the crop wild relative Brassica cretica Lam. using demographic model selection.</title>
        <authorList>
            <person name="Kioukis A."/>
            <person name="Michalopoulou V.A."/>
            <person name="Briers L."/>
            <person name="Pirintsos S."/>
            <person name="Studholme D.J."/>
            <person name="Pavlidis P."/>
            <person name="Sarris P.F."/>
        </authorList>
    </citation>
    <scope>NUCLEOTIDE SEQUENCE [LARGE SCALE GENOMIC DNA]</scope>
    <source>
        <strain evidence="2">cv. PFS-1207/04</strain>
    </source>
</reference>
<name>A0ABQ7ACU1_BRACR</name>
<evidence type="ECO:0000313" key="2">
    <source>
        <dbReference type="Proteomes" id="UP000266723"/>
    </source>
</evidence>
<accession>A0ABQ7ACU1</accession>
<evidence type="ECO:0000313" key="1">
    <source>
        <dbReference type="EMBL" id="KAF3495470.1"/>
    </source>
</evidence>
<proteinExistence type="predicted"/>
<organism evidence="1 2">
    <name type="scientific">Brassica cretica</name>
    <name type="common">Mustard</name>
    <dbReference type="NCBI Taxonomy" id="69181"/>
    <lineage>
        <taxon>Eukaryota</taxon>
        <taxon>Viridiplantae</taxon>
        <taxon>Streptophyta</taxon>
        <taxon>Embryophyta</taxon>
        <taxon>Tracheophyta</taxon>
        <taxon>Spermatophyta</taxon>
        <taxon>Magnoliopsida</taxon>
        <taxon>eudicotyledons</taxon>
        <taxon>Gunneridae</taxon>
        <taxon>Pentapetalae</taxon>
        <taxon>rosids</taxon>
        <taxon>malvids</taxon>
        <taxon>Brassicales</taxon>
        <taxon>Brassicaceae</taxon>
        <taxon>Brassiceae</taxon>
        <taxon>Brassica</taxon>
    </lineage>
</organism>
<keyword evidence="2" id="KW-1185">Reference proteome</keyword>
<dbReference type="EMBL" id="QGKV02002055">
    <property type="protein sequence ID" value="KAF3495470.1"/>
    <property type="molecule type" value="Genomic_DNA"/>
</dbReference>
<dbReference type="Proteomes" id="UP000266723">
    <property type="component" value="Unassembled WGS sequence"/>
</dbReference>